<keyword evidence="5" id="KW-0813">Transport</keyword>
<evidence type="ECO:0000256" key="5">
    <source>
        <dbReference type="ARBA" id="ARBA00022892"/>
    </source>
</evidence>
<dbReference type="Proteomes" id="UP000190831">
    <property type="component" value="Chromosome D"/>
</dbReference>
<proteinExistence type="inferred from homology"/>
<dbReference type="PANTHER" id="PTHR22811">
    <property type="entry name" value="TRANSMEMBRANE EMP24 DOMAIN-CONTAINING PROTEIN"/>
    <property type="match status" value="1"/>
</dbReference>
<gene>
    <name evidence="12" type="ORF">LAFE_0D02806G</name>
</gene>
<dbReference type="InterPro" id="IPR015720">
    <property type="entry name" value="Emp24-like"/>
</dbReference>
<dbReference type="EMBL" id="LT598492">
    <property type="protein sequence ID" value="SCW00997.1"/>
    <property type="molecule type" value="Genomic_DNA"/>
</dbReference>
<feature type="transmembrane region" description="Helical" evidence="10">
    <location>
        <begin position="187"/>
        <end position="206"/>
    </location>
</feature>
<feature type="domain" description="GOLD" evidence="11">
    <location>
        <begin position="32"/>
        <end position="133"/>
    </location>
</feature>
<organism evidence="12 13">
    <name type="scientific">Lachancea fermentati</name>
    <name type="common">Zygosaccharomyces fermentati</name>
    <dbReference type="NCBI Taxonomy" id="4955"/>
    <lineage>
        <taxon>Eukaryota</taxon>
        <taxon>Fungi</taxon>
        <taxon>Dikarya</taxon>
        <taxon>Ascomycota</taxon>
        <taxon>Saccharomycotina</taxon>
        <taxon>Saccharomycetes</taxon>
        <taxon>Saccharomycetales</taxon>
        <taxon>Saccharomycetaceae</taxon>
        <taxon>Lachancea</taxon>
    </lineage>
</organism>
<dbReference type="Pfam" id="PF01105">
    <property type="entry name" value="EMP24_GP25L"/>
    <property type="match status" value="1"/>
</dbReference>
<comment type="similarity">
    <text evidence="2 8">Belongs to the EMP24/GP25L family.</text>
</comment>
<evidence type="ECO:0000256" key="4">
    <source>
        <dbReference type="ARBA" id="ARBA00022729"/>
    </source>
</evidence>
<dbReference type="OrthoDB" id="3427at2759"/>
<feature type="coiled-coil region" evidence="9">
    <location>
        <begin position="145"/>
        <end position="172"/>
    </location>
</feature>
<evidence type="ECO:0000256" key="9">
    <source>
        <dbReference type="SAM" id="Coils"/>
    </source>
</evidence>
<keyword evidence="4" id="KW-0732">Signal</keyword>
<dbReference type="AlphaFoldDB" id="A0A1G4MAX1"/>
<evidence type="ECO:0000256" key="6">
    <source>
        <dbReference type="ARBA" id="ARBA00022989"/>
    </source>
</evidence>
<evidence type="ECO:0000256" key="2">
    <source>
        <dbReference type="ARBA" id="ARBA00007104"/>
    </source>
</evidence>
<dbReference type="GO" id="GO:0016020">
    <property type="term" value="C:membrane"/>
    <property type="evidence" value="ECO:0007669"/>
    <property type="project" value="UniProtKB-SubCell"/>
</dbReference>
<keyword evidence="7 10" id="KW-0472">Membrane</keyword>
<keyword evidence="9" id="KW-0175">Coiled coil</keyword>
<dbReference type="GO" id="GO:0006888">
    <property type="term" value="P:endoplasmic reticulum to Golgi vesicle-mediated transport"/>
    <property type="evidence" value="ECO:0007669"/>
    <property type="project" value="UniProtKB-ARBA"/>
</dbReference>
<dbReference type="OMA" id="GATCAWQ"/>
<evidence type="ECO:0000256" key="10">
    <source>
        <dbReference type="SAM" id="Phobius"/>
    </source>
</evidence>
<keyword evidence="6 10" id="KW-1133">Transmembrane helix</keyword>
<evidence type="ECO:0000259" key="11">
    <source>
        <dbReference type="PROSITE" id="PS50866"/>
    </source>
</evidence>
<evidence type="ECO:0000256" key="7">
    <source>
        <dbReference type="ARBA" id="ARBA00023136"/>
    </source>
</evidence>
<evidence type="ECO:0000256" key="8">
    <source>
        <dbReference type="RuleBase" id="RU003827"/>
    </source>
</evidence>
<evidence type="ECO:0000313" key="13">
    <source>
        <dbReference type="Proteomes" id="UP000190831"/>
    </source>
</evidence>
<evidence type="ECO:0000256" key="1">
    <source>
        <dbReference type="ARBA" id="ARBA00004479"/>
    </source>
</evidence>
<dbReference type="SMART" id="SM01190">
    <property type="entry name" value="EMP24_GP25L"/>
    <property type="match status" value="1"/>
</dbReference>
<keyword evidence="3 8" id="KW-0812">Transmembrane</keyword>
<dbReference type="GO" id="GO:0005737">
    <property type="term" value="C:cytoplasm"/>
    <property type="evidence" value="ECO:0007669"/>
    <property type="project" value="GOC"/>
</dbReference>
<keyword evidence="5" id="KW-0931">ER-Golgi transport</keyword>
<dbReference type="PROSITE" id="PS50866">
    <property type="entry name" value="GOLD"/>
    <property type="match status" value="1"/>
</dbReference>
<feature type="transmembrane region" description="Helical" evidence="10">
    <location>
        <begin position="6"/>
        <end position="26"/>
    </location>
</feature>
<dbReference type="InterPro" id="IPR009038">
    <property type="entry name" value="GOLD_dom"/>
</dbReference>
<name>A0A1G4MAX1_LACFM</name>
<evidence type="ECO:0000313" key="12">
    <source>
        <dbReference type="EMBL" id="SCW00997.1"/>
    </source>
</evidence>
<reference evidence="12 13" key="1">
    <citation type="submission" date="2016-03" db="EMBL/GenBank/DDBJ databases">
        <authorList>
            <person name="Devillers H."/>
        </authorList>
    </citation>
    <scope>NUCLEOTIDE SEQUENCE [LARGE SCALE GENOMIC DNA]</scope>
    <source>
        <strain evidence="12">CBS 6772</strain>
    </source>
</reference>
<protein>
    <submittedName>
        <fullName evidence="12">LAFE_0D02806g1_1</fullName>
    </submittedName>
</protein>
<keyword evidence="13" id="KW-1185">Reference proteome</keyword>
<comment type="subcellular location">
    <subcellularLocation>
        <location evidence="1 8">Membrane</location>
        <topology evidence="1 8">Single-pass type I membrane protein</topology>
    </subcellularLocation>
</comment>
<sequence length="219" mass="25199">MEPANILLRLVALMLLIFPTNAFYFYSNGGERKCFHKELSKGTLIQGKYDVQTYDDSADGYRPATPNELNVVIDIEEVFDDNHRVSNQKGSPTGDFTFIALESGEHKICLQPQAQGWLAKVKTRINIDFEIGSESKLDTKKKSAVQSLQNKVQILNEKVEEIRREQDLVRDREAMFRDASESANSRAMWWTIIQIIVLSVTCAWQLRHLRTFFVKQKIL</sequence>
<evidence type="ECO:0000256" key="3">
    <source>
        <dbReference type="ARBA" id="ARBA00022692"/>
    </source>
</evidence>
<accession>A0A1G4MAX1</accession>
<dbReference type="STRING" id="4955.A0A1G4MAX1"/>